<gene>
    <name evidence="2" type="ORF">L21_0840</name>
</gene>
<dbReference type="PANTHER" id="PTHR13356:SF0">
    <property type="entry name" value="SOSS COMPLEX SUBUNIT B HOMOLOG"/>
    <property type="match status" value="1"/>
</dbReference>
<dbReference type="AlphaFoldDB" id="A0A1M4MJ89"/>
<dbReference type="InterPro" id="IPR051231">
    <property type="entry name" value="SOSS-B"/>
</dbReference>
<dbReference type="GO" id="GO:0003677">
    <property type="term" value="F:DNA binding"/>
    <property type="evidence" value="ECO:0007669"/>
    <property type="project" value="UniProtKB-KW"/>
</dbReference>
<dbReference type="PANTHER" id="PTHR13356">
    <property type="entry name" value="OB FOLD NUCLEIC ACID BINDING PROTEIN-RELATED"/>
    <property type="match status" value="1"/>
</dbReference>
<evidence type="ECO:0000256" key="1">
    <source>
        <dbReference type="ARBA" id="ARBA00023125"/>
    </source>
</evidence>
<dbReference type="InterPro" id="IPR012340">
    <property type="entry name" value="NA-bd_OB-fold"/>
</dbReference>
<reference evidence="2 3" key="1">
    <citation type="submission" date="2016-08" db="EMBL/GenBank/DDBJ databases">
        <authorList>
            <person name="Seilhamer J.J."/>
        </authorList>
    </citation>
    <scope>NUCLEOTIDE SEQUENCE [LARGE SCALE GENOMIC DNA]</scope>
    <source>
        <strain evidence="2">L21-II-0</strain>
    </source>
</reference>
<dbReference type="STRING" id="118126.L21_0840"/>
<keyword evidence="1" id="KW-0238">DNA-binding</keyword>
<proteinExistence type="predicted"/>
<name>A0A1M4MJ89_9EURY</name>
<dbReference type="Proteomes" id="UP000184671">
    <property type="component" value="Unassembled WGS sequence"/>
</dbReference>
<dbReference type="CDD" id="cd04491">
    <property type="entry name" value="SoSSB_OBF"/>
    <property type="match status" value="2"/>
</dbReference>
<dbReference type="GO" id="GO:0010212">
    <property type="term" value="P:response to ionizing radiation"/>
    <property type="evidence" value="ECO:0007669"/>
    <property type="project" value="TreeGrafter"/>
</dbReference>
<dbReference type="Gene3D" id="2.40.50.140">
    <property type="entry name" value="Nucleic acid-binding proteins"/>
    <property type="match status" value="2"/>
</dbReference>
<dbReference type="EMBL" id="FMID01000021">
    <property type="protein sequence ID" value="SCL74953.1"/>
    <property type="molecule type" value="Genomic_DNA"/>
</dbReference>
<evidence type="ECO:0000313" key="2">
    <source>
        <dbReference type="EMBL" id="SCL74953.1"/>
    </source>
</evidence>
<organism evidence="2 3">
    <name type="scientific">Methanoculleus chikugoensis</name>
    <dbReference type="NCBI Taxonomy" id="118126"/>
    <lineage>
        <taxon>Archaea</taxon>
        <taxon>Methanobacteriati</taxon>
        <taxon>Methanobacteriota</taxon>
        <taxon>Stenosarchaea group</taxon>
        <taxon>Methanomicrobia</taxon>
        <taxon>Methanomicrobiales</taxon>
        <taxon>Methanomicrobiaceae</taxon>
        <taxon>Methanoculleus</taxon>
    </lineage>
</organism>
<accession>A0A1M4MJ89</accession>
<sequence>MNLSEVTERISRKLEAKGAQPDQQKIESRLRRLVEEFGVNVDEAERTVTGDLAREYNVTGIGSSSTELRPIHEIVPGEWVTIEGKIVALTPPVSPSIAQTGIIADSSGAIRFVTWARANAPAMEYGHWYRLESAVVDEYKGAPNLKIHSGTTISRVEEDTPLLPSITPITELKPGVGSVRAKFIQDWDASHDRMLQTGLLGDETGTIKFVIWKEEGKDKLDLDTVYNIFYATVDEYNGRLSLALNTAMYIADEGDIEVGRTETEIRGALVHIAPGSGLIKRCPVEGCNRTLSRQNYCPVHEIQPEFRYDLRIKAVLDDGIRAKNVLMQREVVEALTGITLEEAVSIAETNPLGMDEIFYRMRNTVLGRYYTCSGSEFGGRLLVNSCTPIAFEPAELAALLNRAGGEPA</sequence>
<dbReference type="OrthoDB" id="335252at2157"/>
<dbReference type="GO" id="GO:0000724">
    <property type="term" value="P:double-strand break repair via homologous recombination"/>
    <property type="evidence" value="ECO:0007669"/>
    <property type="project" value="TreeGrafter"/>
</dbReference>
<evidence type="ECO:0000313" key="3">
    <source>
        <dbReference type="Proteomes" id="UP000184671"/>
    </source>
</evidence>
<dbReference type="RefSeq" id="WP_074369238.1">
    <property type="nucleotide sequence ID" value="NZ_FMID01000021.1"/>
</dbReference>
<protein>
    <submittedName>
        <fullName evidence="2">Replication factor A</fullName>
    </submittedName>
</protein>
<dbReference type="SUPFAM" id="SSF50249">
    <property type="entry name" value="Nucleic acid-binding proteins"/>
    <property type="match status" value="3"/>
</dbReference>